<feature type="domain" description="RNA polymerase sigma factor 70 region 4 type 2" evidence="6">
    <location>
        <begin position="117"/>
        <end position="168"/>
    </location>
</feature>
<dbReference type="NCBIfam" id="TIGR02937">
    <property type="entry name" value="sigma70-ECF"/>
    <property type="match status" value="1"/>
</dbReference>
<dbReference type="InterPro" id="IPR014284">
    <property type="entry name" value="RNA_pol_sigma-70_dom"/>
</dbReference>
<dbReference type="GO" id="GO:0016987">
    <property type="term" value="F:sigma factor activity"/>
    <property type="evidence" value="ECO:0007669"/>
    <property type="project" value="UniProtKB-KW"/>
</dbReference>
<dbReference type="InterPro" id="IPR036388">
    <property type="entry name" value="WH-like_DNA-bd_sf"/>
</dbReference>
<gene>
    <name evidence="7" type="ORF">D8M06_09650</name>
</gene>
<dbReference type="Gene3D" id="1.10.1740.10">
    <property type="match status" value="1"/>
</dbReference>
<dbReference type="InterPro" id="IPR013324">
    <property type="entry name" value="RNA_pol_sigma_r3/r4-like"/>
</dbReference>
<evidence type="ECO:0000259" key="6">
    <source>
        <dbReference type="Pfam" id="PF08281"/>
    </source>
</evidence>
<evidence type="ECO:0000256" key="4">
    <source>
        <dbReference type="ARBA" id="ARBA00023163"/>
    </source>
</evidence>
<dbReference type="InterPro" id="IPR013249">
    <property type="entry name" value="RNA_pol_sigma70_r4_t2"/>
</dbReference>
<dbReference type="InterPro" id="IPR007627">
    <property type="entry name" value="RNA_pol_sigma70_r2"/>
</dbReference>
<sequence length="178" mass="21006">MIERKTAKLIRKIKKGNQQAFKQLYDLYADYSLRTAYAITNNTSDAADIVQETFIKVYRNIDSYDIEKPFKPWFYRILVNESNRFLKKKSKEAISIESEQLLDFLNQQVEEPIDNRDVTSALKQLDEKHRTALILKYLNGFTEKEIAEIFELNVNTVKSRLYQGRQRLKRMLGGVKDE</sequence>
<dbReference type="RefSeq" id="WP_121204196.1">
    <property type="nucleotide sequence ID" value="NZ_RBZP01000006.1"/>
</dbReference>
<evidence type="ECO:0000313" key="7">
    <source>
        <dbReference type="EMBL" id="RKQ33464.1"/>
    </source>
</evidence>
<dbReference type="InterPro" id="IPR039425">
    <property type="entry name" value="RNA_pol_sigma-70-like"/>
</dbReference>
<comment type="similarity">
    <text evidence="1">Belongs to the sigma-70 factor family. ECF subfamily.</text>
</comment>
<keyword evidence="8" id="KW-1185">Reference proteome</keyword>
<name>A0A495A300_9BACI</name>
<keyword evidence="4" id="KW-0804">Transcription</keyword>
<evidence type="ECO:0000256" key="1">
    <source>
        <dbReference type="ARBA" id="ARBA00010641"/>
    </source>
</evidence>
<proteinExistence type="inferred from homology"/>
<dbReference type="Gene3D" id="1.10.10.10">
    <property type="entry name" value="Winged helix-like DNA-binding domain superfamily/Winged helix DNA-binding domain"/>
    <property type="match status" value="1"/>
</dbReference>
<dbReference type="InterPro" id="IPR013325">
    <property type="entry name" value="RNA_pol_sigma_r2"/>
</dbReference>
<dbReference type="Pfam" id="PF04542">
    <property type="entry name" value="Sigma70_r2"/>
    <property type="match status" value="1"/>
</dbReference>
<dbReference type="PANTHER" id="PTHR43133">
    <property type="entry name" value="RNA POLYMERASE ECF-TYPE SIGMA FACTO"/>
    <property type="match status" value="1"/>
</dbReference>
<keyword evidence="2" id="KW-0805">Transcription regulation</keyword>
<dbReference type="CDD" id="cd06171">
    <property type="entry name" value="Sigma70_r4"/>
    <property type="match status" value="1"/>
</dbReference>
<dbReference type="PANTHER" id="PTHR43133:SF60">
    <property type="entry name" value="RNA POLYMERASE SIGMA FACTOR SIGV"/>
    <property type="match status" value="1"/>
</dbReference>
<evidence type="ECO:0000256" key="3">
    <source>
        <dbReference type="ARBA" id="ARBA00023082"/>
    </source>
</evidence>
<dbReference type="SUPFAM" id="SSF88946">
    <property type="entry name" value="Sigma2 domain of RNA polymerase sigma factors"/>
    <property type="match status" value="1"/>
</dbReference>
<accession>A0A495A300</accession>
<dbReference type="OrthoDB" id="188761at2"/>
<evidence type="ECO:0000259" key="5">
    <source>
        <dbReference type="Pfam" id="PF04542"/>
    </source>
</evidence>
<feature type="domain" description="RNA polymerase sigma-70 region 2" evidence="5">
    <location>
        <begin position="24"/>
        <end position="91"/>
    </location>
</feature>
<dbReference type="AlphaFoldDB" id="A0A495A300"/>
<evidence type="ECO:0000256" key="2">
    <source>
        <dbReference type="ARBA" id="ARBA00023015"/>
    </source>
</evidence>
<comment type="caution">
    <text evidence="7">The sequence shown here is derived from an EMBL/GenBank/DDBJ whole genome shotgun (WGS) entry which is preliminary data.</text>
</comment>
<protein>
    <submittedName>
        <fullName evidence="7">RNA polymerase sigma factor</fullName>
    </submittedName>
</protein>
<organism evidence="7 8">
    <name type="scientific">Oceanobacillus halophilus</name>
    <dbReference type="NCBI Taxonomy" id="930130"/>
    <lineage>
        <taxon>Bacteria</taxon>
        <taxon>Bacillati</taxon>
        <taxon>Bacillota</taxon>
        <taxon>Bacilli</taxon>
        <taxon>Bacillales</taxon>
        <taxon>Bacillaceae</taxon>
        <taxon>Oceanobacillus</taxon>
    </lineage>
</organism>
<dbReference type="Proteomes" id="UP000269301">
    <property type="component" value="Unassembled WGS sequence"/>
</dbReference>
<reference evidence="7 8" key="1">
    <citation type="journal article" date="2016" name="Int. J. Syst. Evol. Microbiol.">
        <title>Oceanobacillus halophilus sp. nov., a novel moderately halophilic bacterium from a hypersaline lake.</title>
        <authorList>
            <person name="Amoozegar M.A."/>
            <person name="Bagheri M."/>
            <person name="Makhdoumi A."/>
            <person name="Nikou M.M."/>
            <person name="Fazeli S.A.S."/>
            <person name="Schumann P."/>
            <person name="Sproer C."/>
            <person name="Sanchez-Porro C."/>
            <person name="Ventosa A."/>
        </authorList>
    </citation>
    <scope>NUCLEOTIDE SEQUENCE [LARGE SCALE GENOMIC DNA]</scope>
    <source>
        <strain evidence="7 8">DSM 23996</strain>
    </source>
</reference>
<dbReference type="GO" id="GO:0006352">
    <property type="term" value="P:DNA-templated transcription initiation"/>
    <property type="evidence" value="ECO:0007669"/>
    <property type="project" value="InterPro"/>
</dbReference>
<dbReference type="Pfam" id="PF08281">
    <property type="entry name" value="Sigma70_r4_2"/>
    <property type="match status" value="1"/>
</dbReference>
<evidence type="ECO:0000313" key="8">
    <source>
        <dbReference type="Proteomes" id="UP000269301"/>
    </source>
</evidence>
<dbReference type="GO" id="GO:0003677">
    <property type="term" value="F:DNA binding"/>
    <property type="evidence" value="ECO:0007669"/>
    <property type="project" value="InterPro"/>
</dbReference>
<dbReference type="EMBL" id="RBZP01000006">
    <property type="protein sequence ID" value="RKQ33464.1"/>
    <property type="molecule type" value="Genomic_DNA"/>
</dbReference>
<dbReference type="SUPFAM" id="SSF88659">
    <property type="entry name" value="Sigma3 and sigma4 domains of RNA polymerase sigma factors"/>
    <property type="match status" value="1"/>
</dbReference>
<keyword evidence="3" id="KW-0731">Sigma factor</keyword>